<gene>
    <name evidence="7" type="primary">LOC104210641</name>
</gene>
<reference evidence="7" key="2">
    <citation type="submission" date="2025-08" db="UniProtKB">
        <authorList>
            <consortium name="RefSeq"/>
        </authorList>
    </citation>
    <scope>IDENTIFICATION</scope>
    <source>
        <tissue evidence="7">Leaf</tissue>
    </source>
</reference>
<dbReference type="CDD" id="cd18809">
    <property type="entry name" value="SF1_C_RecD"/>
    <property type="match status" value="1"/>
</dbReference>
<evidence type="ECO:0000259" key="5">
    <source>
        <dbReference type="Pfam" id="PF21530"/>
    </source>
</evidence>
<dbReference type="eggNOG" id="KOG0987">
    <property type="taxonomic scope" value="Eukaryota"/>
</dbReference>
<evidence type="ECO:0000259" key="3">
    <source>
        <dbReference type="Pfam" id="PF05970"/>
    </source>
</evidence>
<dbReference type="GO" id="GO:0000723">
    <property type="term" value="P:telomere maintenance"/>
    <property type="evidence" value="ECO:0007669"/>
    <property type="project" value="InterPro"/>
</dbReference>
<keyword evidence="6" id="KW-1185">Reference proteome</keyword>
<sequence>MSAEKKQKLLLQRRLKYQESKTRTPPEKITVDRLTGIMDPPECSTNTSYILYPAFNTCKNHPLPSAMGNEIDVLRPLSTYEKGSTSAVSGELRNKNSEVVTPRGRTPTTKSCPIIGQLRSNYVPLKKVPICKFCSAKRFQYEPPTFCCGSGTIKLTSHQMPTKLRNLFLGNSVESKHFRTYIRTYNNLFAFTSLGVKYEKDLAKRNSGIYTFRVQGKMYHWINNLHPTDDKPRNIQLYFYDNCNELAHRMACSARIHESVVKELMDILSINPYSVFLRSLVHIPNFQDFHIALKCDLNLDQRVYNLPTSYEIAAIWTEENDSAAFNAPHIQIYPRTDRTQIVNYYYGCYDALQYLLLFPLGQSGWYCGIKKLPANCHAFLRIVHHEEVPSIRNVTSLDEYLEMEAELLKKGQRRRDTVSVREYYCYKLQMRNADEDEILHTRRIFQQYSVDEYIKLETQRLDFAAFNQDLFRMAMLQGLLDILRLGERGASNIRKQNLLPSSFIGGPRDMRQWYMDAIALVQHFGKPNLFITMTYNPSWMEIKEHLISTDEAHNRPDLISRVFRAKIEEFKNDILKRNIFGKVAAFMYTVEFQKRGLPHAHFLIILTNEYKLLTPEAYDNIIHAEIPDENAEPDLYSLVLKHMMHGPCGNLNLTNSCMKKKGYCKFKYPKSFADQTSKGVESYPIYRRRNTGLVVKIREQYLDNSWVVPYNPFLLGKFDCHVNVEICSDIKVVKYLYKYICKGHDKIAFLIHNNDTNTEVDEIKEYKSARWVSPPEAMWRLYGFSISEMSPTVCSLQLHLKGQQFVSFRSSANVDTLVNNPLINQTMLTQFFEMNRTNAEAMKLNLLYQEFPQHFVWSATERMWTPRKQRYAIGRVVTCHPIEGEQYYLRMLLMTIRGPKSYNDLLTVNGEPCSTFRESVEKRGLLQSDNSLLECMSEAASYQMPYSLRRLFATLLIYCNPTNPRQLWEQFEEHMSEDYTLVPNIQKNDIRYRVLNHINDILHSMGGDINEYQLIPKTIRPSVAAKEAKKVHFERTIAVTNEDILLHKKLNKDQLKAYNIIIERIFSNKAGAFFIDGPGGTGKTFLYRALLVIVRSKRYIALATATSGVAASILPGGRTAHSRFKIPINTDENVTCNISKQSSLACLIQDAKLIIWDEVSMVKKRTIELLDLLLKDLMDSTILFGGKVVVFGGDFRQTLPVVRNGKKEDFINESLLYSHIWEELERLRLFENMRAKDDPSFCNYLLRIGNGEEKINSTNKIEIPTSLIIPYTTEKESLDKLFAITYPDVHTIFSSSSYTSSRVILTTKNDFVDDINDMLVARFPEESKTFIGIDETIEPHDQSQFEDLLHSLNPPGLPPYKLTLKQNCPIILLRNLNPCDDLCNGTRLTCYDFKSHVISANILVGHLKNTHVFVPRIPLLASQDEKMPIPFKMTQFPIRLCFAMTINKAQGQTLDFVGVYLLEPVFSHGQLYVALSRSKSSNCVKVLIRPTIPGREDDHYTDNIQSACIRSSDETIADALFAHDCSNKDESIRGCGIGYDGRAEAFSHENLVHTAGAKGQYLDSRLNTLVENCSYM</sequence>
<comment type="catalytic activity">
    <reaction evidence="1">
        <text>ATP + H2O = ADP + phosphate + H(+)</text>
        <dbReference type="Rhea" id="RHEA:13065"/>
        <dbReference type="ChEBI" id="CHEBI:15377"/>
        <dbReference type="ChEBI" id="CHEBI:15378"/>
        <dbReference type="ChEBI" id="CHEBI:30616"/>
        <dbReference type="ChEBI" id="CHEBI:43474"/>
        <dbReference type="ChEBI" id="CHEBI:456216"/>
        <dbReference type="EC" id="5.6.2.3"/>
    </reaction>
</comment>
<protein>
    <recommendedName>
        <fullName evidence="1">ATP-dependent DNA helicase</fullName>
        <ecNumber evidence="1">5.6.2.3</ecNumber>
    </recommendedName>
</protein>
<organism evidence="6 7">
    <name type="scientific">Nicotiana sylvestris</name>
    <name type="common">Wood tobacco</name>
    <name type="synonym">South American tobacco</name>
    <dbReference type="NCBI Taxonomy" id="4096"/>
    <lineage>
        <taxon>Eukaryota</taxon>
        <taxon>Viridiplantae</taxon>
        <taxon>Streptophyta</taxon>
        <taxon>Embryophyta</taxon>
        <taxon>Tracheophyta</taxon>
        <taxon>Spermatophyta</taxon>
        <taxon>Magnoliopsida</taxon>
        <taxon>eudicotyledons</taxon>
        <taxon>Gunneridae</taxon>
        <taxon>Pentapetalae</taxon>
        <taxon>asterids</taxon>
        <taxon>lamiids</taxon>
        <taxon>Solanales</taxon>
        <taxon>Solanaceae</taxon>
        <taxon>Nicotianoideae</taxon>
        <taxon>Nicotianeae</taxon>
        <taxon>Nicotiana</taxon>
    </lineage>
</organism>
<feature type="region of interest" description="Disordered" evidence="2">
    <location>
        <begin position="85"/>
        <end position="106"/>
    </location>
</feature>
<name>A0A1U7UP30_NICSY</name>
<dbReference type="InterPro" id="IPR027417">
    <property type="entry name" value="P-loop_NTPase"/>
</dbReference>
<dbReference type="GO" id="GO:0016887">
    <property type="term" value="F:ATP hydrolysis activity"/>
    <property type="evidence" value="ECO:0007669"/>
    <property type="project" value="RHEA"/>
</dbReference>
<dbReference type="Proteomes" id="UP000189701">
    <property type="component" value="Unplaced"/>
</dbReference>
<dbReference type="Gene3D" id="3.40.50.300">
    <property type="entry name" value="P-loop containing nucleotide triphosphate hydrolases"/>
    <property type="match status" value="1"/>
</dbReference>
<dbReference type="InterPro" id="IPR010285">
    <property type="entry name" value="DNA_helicase_pif1-like_DEAD"/>
</dbReference>
<evidence type="ECO:0000256" key="2">
    <source>
        <dbReference type="SAM" id="MobiDB-lite"/>
    </source>
</evidence>
<dbReference type="GeneID" id="104210641"/>
<dbReference type="InterPro" id="IPR025476">
    <property type="entry name" value="Helitron_helicase-like"/>
</dbReference>
<keyword evidence="1" id="KW-0233">DNA recombination</keyword>
<dbReference type="Pfam" id="PF14214">
    <property type="entry name" value="Helitron_like_N"/>
    <property type="match status" value="1"/>
</dbReference>
<dbReference type="GO" id="GO:0006310">
    <property type="term" value="P:DNA recombination"/>
    <property type="evidence" value="ECO:0007669"/>
    <property type="project" value="UniProtKB-KW"/>
</dbReference>
<feature type="domain" description="DNA helicase Pif1-like 2B" evidence="5">
    <location>
        <begin position="1347"/>
        <end position="1390"/>
    </location>
</feature>
<keyword evidence="1" id="KW-0347">Helicase</keyword>
<keyword evidence="1" id="KW-0234">DNA repair</keyword>
<dbReference type="Pfam" id="PF05970">
    <property type="entry name" value="PIF1"/>
    <property type="match status" value="1"/>
</dbReference>
<reference evidence="6" key="1">
    <citation type="journal article" date="2013" name="Genome Biol.">
        <title>Reference genomes and transcriptomes of Nicotiana sylvestris and Nicotiana tomentosiformis.</title>
        <authorList>
            <person name="Sierro N."/>
            <person name="Battey J.N."/>
            <person name="Ouadi S."/>
            <person name="Bovet L."/>
            <person name="Goepfert S."/>
            <person name="Bakaher N."/>
            <person name="Peitsch M.C."/>
            <person name="Ivanov N.V."/>
        </authorList>
    </citation>
    <scope>NUCLEOTIDE SEQUENCE [LARGE SCALE GENOMIC DNA]</scope>
</reference>
<comment type="cofactor">
    <cofactor evidence="1">
        <name>Mg(2+)</name>
        <dbReference type="ChEBI" id="CHEBI:18420"/>
    </cofactor>
</comment>
<dbReference type="Pfam" id="PF21530">
    <property type="entry name" value="Pif1_2B_dom"/>
    <property type="match status" value="1"/>
</dbReference>
<dbReference type="GO" id="GO:0043139">
    <property type="term" value="F:5'-3' DNA helicase activity"/>
    <property type="evidence" value="ECO:0007669"/>
    <property type="project" value="UniProtKB-EC"/>
</dbReference>
<evidence type="ECO:0000256" key="1">
    <source>
        <dbReference type="RuleBase" id="RU363044"/>
    </source>
</evidence>
<keyword evidence="1" id="KW-0227">DNA damage</keyword>
<evidence type="ECO:0000259" key="4">
    <source>
        <dbReference type="Pfam" id="PF14214"/>
    </source>
</evidence>
<dbReference type="SUPFAM" id="SSF52540">
    <property type="entry name" value="P-loop containing nucleoside triphosphate hydrolases"/>
    <property type="match status" value="2"/>
</dbReference>
<evidence type="ECO:0000313" key="7">
    <source>
        <dbReference type="RefSeq" id="XP_009757892.1"/>
    </source>
</evidence>
<evidence type="ECO:0000313" key="6">
    <source>
        <dbReference type="Proteomes" id="UP000189701"/>
    </source>
</evidence>
<keyword evidence="1" id="KW-0547">Nucleotide-binding</keyword>
<dbReference type="FunFam" id="3.40.50.300:FF:002884">
    <property type="entry name" value="ATP-dependent DNA helicase"/>
    <property type="match status" value="1"/>
</dbReference>
<dbReference type="KEGG" id="nsy:104210641"/>
<comment type="similarity">
    <text evidence="1">Belongs to the helicase family.</text>
</comment>
<feature type="domain" description="Helitron helicase-like" evidence="4">
    <location>
        <begin position="423"/>
        <end position="604"/>
    </location>
</feature>
<dbReference type="GO" id="GO:0005524">
    <property type="term" value="F:ATP binding"/>
    <property type="evidence" value="ECO:0007669"/>
    <property type="project" value="UniProtKB-KW"/>
</dbReference>
<dbReference type="PANTHER" id="PTHR10492:SF100">
    <property type="entry name" value="ATP-DEPENDENT DNA HELICASE"/>
    <property type="match status" value="1"/>
</dbReference>
<feature type="domain" description="DNA helicase Pif1-like DEAD-box helicase" evidence="3">
    <location>
        <begin position="1049"/>
        <end position="1254"/>
    </location>
</feature>
<keyword evidence="1" id="KW-0067">ATP-binding</keyword>
<dbReference type="InterPro" id="IPR049163">
    <property type="entry name" value="Pif1-like_2B_dom"/>
</dbReference>
<dbReference type="EC" id="5.6.2.3" evidence="1"/>
<keyword evidence="1" id="KW-0378">Hydrolase</keyword>
<dbReference type="GO" id="GO:0006281">
    <property type="term" value="P:DNA repair"/>
    <property type="evidence" value="ECO:0007669"/>
    <property type="project" value="UniProtKB-KW"/>
</dbReference>
<proteinExistence type="inferred from homology"/>
<dbReference type="RefSeq" id="XP_009757892.1">
    <property type="nucleotide sequence ID" value="XM_009759590.1"/>
</dbReference>
<accession>A0A1U7UP30</accession>
<dbReference type="PANTHER" id="PTHR10492">
    <property type="match status" value="1"/>
</dbReference>